<keyword evidence="2" id="KW-1185">Reference proteome</keyword>
<reference evidence="2" key="1">
    <citation type="submission" date="2019-10" db="EMBL/GenBank/DDBJ databases">
        <title>Streptomyces sp. nov., a novel actinobacterium isolated from alkaline environment.</title>
        <authorList>
            <person name="Golinska P."/>
        </authorList>
    </citation>
    <scope>NUCLEOTIDE SEQUENCE [LARGE SCALE GENOMIC DNA]</scope>
    <source>
        <strain evidence="2">DSM 42118</strain>
    </source>
</reference>
<accession>A0A7W3TDH5</accession>
<dbReference type="AlphaFoldDB" id="A0A7W3TDH5"/>
<evidence type="ECO:0000313" key="1">
    <source>
        <dbReference type="EMBL" id="MBB0244864.1"/>
    </source>
</evidence>
<proteinExistence type="predicted"/>
<comment type="caution">
    <text evidence="1">The sequence shown here is derived from an EMBL/GenBank/DDBJ whole genome shotgun (WGS) entry which is preliminary data.</text>
</comment>
<organism evidence="1 2">
    <name type="scientific">Streptomyces alkaliphilus</name>
    <dbReference type="NCBI Taxonomy" id="1472722"/>
    <lineage>
        <taxon>Bacteria</taxon>
        <taxon>Bacillati</taxon>
        <taxon>Actinomycetota</taxon>
        <taxon>Actinomycetes</taxon>
        <taxon>Kitasatosporales</taxon>
        <taxon>Streptomycetaceae</taxon>
        <taxon>Streptomyces</taxon>
    </lineage>
</organism>
<protein>
    <submittedName>
        <fullName evidence="1">Uncharacterized protein</fullName>
    </submittedName>
</protein>
<name>A0A7W3TDH5_9ACTN</name>
<dbReference type="Proteomes" id="UP000538929">
    <property type="component" value="Unassembled WGS sequence"/>
</dbReference>
<gene>
    <name evidence="1" type="ORF">FNQ90_12285</name>
</gene>
<dbReference type="EMBL" id="VKHT01000331">
    <property type="protein sequence ID" value="MBB0244864.1"/>
    <property type="molecule type" value="Genomic_DNA"/>
</dbReference>
<dbReference type="RefSeq" id="WP_182606420.1">
    <property type="nucleotide sequence ID" value="NZ_VKHT01000331.1"/>
</dbReference>
<sequence length="217" mass="23984">MTERAQFLVEYPSPWFEFPLDPDVDPDRWADAKAEELVLAAGGEDVPEITRILRPDAAALAAELRSRVSEYRRSAPSHALGCYPPGVDTSDVGMEISWWGPDEEGSRVTDSSLLDAEGLVDLDRFVERVVVHELGDPLVEKDEVGAGPVVRIRQNYPGKRRSWFGGRPVIRALTHAIRPRGMTALVVANTLWTDAGLDEYIEPWVDGIVGTIRVVPA</sequence>
<evidence type="ECO:0000313" key="2">
    <source>
        <dbReference type="Proteomes" id="UP000538929"/>
    </source>
</evidence>